<evidence type="ECO:0000313" key="3">
    <source>
        <dbReference type="Proteomes" id="UP000801492"/>
    </source>
</evidence>
<comment type="caution">
    <text evidence="2">The sequence shown here is derived from an EMBL/GenBank/DDBJ whole genome shotgun (WGS) entry which is preliminary data.</text>
</comment>
<gene>
    <name evidence="2" type="ORF">ILUMI_22343</name>
</gene>
<dbReference type="AlphaFoldDB" id="A0A8K0CEP8"/>
<organism evidence="2 3">
    <name type="scientific">Ignelater luminosus</name>
    <name type="common">Cucubano</name>
    <name type="synonym">Pyrophorus luminosus</name>
    <dbReference type="NCBI Taxonomy" id="2038154"/>
    <lineage>
        <taxon>Eukaryota</taxon>
        <taxon>Metazoa</taxon>
        <taxon>Ecdysozoa</taxon>
        <taxon>Arthropoda</taxon>
        <taxon>Hexapoda</taxon>
        <taxon>Insecta</taxon>
        <taxon>Pterygota</taxon>
        <taxon>Neoptera</taxon>
        <taxon>Endopterygota</taxon>
        <taxon>Coleoptera</taxon>
        <taxon>Polyphaga</taxon>
        <taxon>Elateriformia</taxon>
        <taxon>Elateroidea</taxon>
        <taxon>Elateridae</taxon>
        <taxon>Agrypninae</taxon>
        <taxon>Pyrophorini</taxon>
        <taxon>Ignelater</taxon>
    </lineage>
</organism>
<dbReference type="Proteomes" id="UP000801492">
    <property type="component" value="Unassembled WGS sequence"/>
</dbReference>
<feature type="coiled-coil region" evidence="1">
    <location>
        <begin position="175"/>
        <end position="202"/>
    </location>
</feature>
<dbReference type="EMBL" id="VTPC01090288">
    <property type="protein sequence ID" value="KAF2883841.1"/>
    <property type="molecule type" value="Genomic_DNA"/>
</dbReference>
<name>A0A8K0CEP8_IGNLU</name>
<keyword evidence="1" id="KW-0175">Coiled coil</keyword>
<reference evidence="2" key="1">
    <citation type="submission" date="2019-08" db="EMBL/GenBank/DDBJ databases">
        <title>The genome of the North American firefly Photinus pyralis.</title>
        <authorList>
            <consortium name="Photinus pyralis genome working group"/>
            <person name="Fallon T.R."/>
            <person name="Sander Lower S.E."/>
            <person name="Weng J.-K."/>
        </authorList>
    </citation>
    <scope>NUCLEOTIDE SEQUENCE</scope>
    <source>
        <strain evidence="2">TRF0915ILg1</strain>
        <tissue evidence="2">Whole body</tissue>
    </source>
</reference>
<keyword evidence="3" id="KW-1185">Reference proteome</keyword>
<dbReference type="InterPro" id="IPR036691">
    <property type="entry name" value="Endo/exonu/phosph_ase_sf"/>
</dbReference>
<protein>
    <submittedName>
        <fullName evidence="2">Uncharacterized protein</fullName>
    </submittedName>
</protein>
<evidence type="ECO:0000256" key="1">
    <source>
        <dbReference type="SAM" id="Coils"/>
    </source>
</evidence>
<sequence>MDSRELEIKKAEPEIQNEDIEERLLRPMGNGNQADTVAARKDKANNIAKQKGNQDRLDQHKWGSPIADVRGEYRTKWMATLDMIAINQRQVSPIVRGESRSYIDITYSTRKIARNISEWIVFEEETLTEHQFIEFRIRGEGKMQITEKKRPVIDWNVYKTILEVRSIGDKEPERTDVNQDEKQEIEAEYKKARKELKKSIHTFKKTHCKELGDTLENDISGNGYRIAAKKLRKVLVI</sequence>
<dbReference type="OrthoDB" id="6780406at2759"/>
<evidence type="ECO:0000313" key="2">
    <source>
        <dbReference type="EMBL" id="KAF2883841.1"/>
    </source>
</evidence>
<proteinExistence type="predicted"/>
<dbReference type="Gene3D" id="3.60.10.10">
    <property type="entry name" value="Endonuclease/exonuclease/phosphatase"/>
    <property type="match status" value="1"/>
</dbReference>
<dbReference type="SUPFAM" id="SSF56219">
    <property type="entry name" value="DNase I-like"/>
    <property type="match status" value="1"/>
</dbReference>
<accession>A0A8K0CEP8</accession>